<dbReference type="InterPro" id="IPR001387">
    <property type="entry name" value="Cro/C1-type_HTH"/>
</dbReference>
<accession>A0A1B8NY30</accession>
<dbReference type="Proteomes" id="UP000092504">
    <property type="component" value="Unassembled WGS sequence"/>
</dbReference>
<sequence length="115" mass="12831">MELCARLKHERERLQLTQMLLAKASGIRQEHWSRMETGNLPVNLKALTAIAELGGDVHYILTDQRRLPSIGDLRPDERGLLKLLHAVQELGGLDALGQGEACRISTRPSTVNRNV</sequence>
<proteinExistence type="predicted"/>
<evidence type="ECO:0000313" key="3">
    <source>
        <dbReference type="Proteomes" id="UP000092504"/>
    </source>
</evidence>
<evidence type="ECO:0000313" key="2">
    <source>
        <dbReference type="EMBL" id="OBX34878.1"/>
    </source>
</evidence>
<dbReference type="SUPFAM" id="SSF47413">
    <property type="entry name" value="lambda repressor-like DNA-binding domains"/>
    <property type="match status" value="1"/>
</dbReference>
<dbReference type="InterPro" id="IPR010982">
    <property type="entry name" value="Lambda_DNA-bd_dom_sf"/>
</dbReference>
<dbReference type="GO" id="GO:0003677">
    <property type="term" value="F:DNA binding"/>
    <property type="evidence" value="ECO:0007669"/>
    <property type="project" value="InterPro"/>
</dbReference>
<dbReference type="SMART" id="SM00530">
    <property type="entry name" value="HTH_XRE"/>
    <property type="match status" value="1"/>
</dbReference>
<feature type="domain" description="HTH cro/C1-type" evidence="1">
    <location>
        <begin position="6"/>
        <end position="60"/>
    </location>
</feature>
<protein>
    <recommendedName>
        <fullName evidence="1">HTH cro/C1-type domain-containing protein</fullName>
    </recommendedName>
</protein>
<evidence type="ECO:0000259" key="1">
    <source>
        <dbReference type="SMART" id="SM00530"/>
    </source>
</evidence>
<dbReference type="CDD" id="cd00093">
    <property type="entry name" value="HTH_XRE"/>
    <property type="match status" value="1"/>
</dbReference>
<gene>
    <name evidence="2" type="ORF">A8U91_03941</name>
</gene>
<dbReference type="Gene3D" id="1.10.260.40">
    <property type="entry name" value="lambda repressor-like DNA-binding domains"/>
    <property type="match status" value="1"/>
</dbReference>
<dbReference type="Pfam" id="PF13560">
    <property type="entry name" value="HTH_31"/>
    <property type="match status" value="1"/>
</dbReference>
<dbReference type="AlphaFoldDB" id="A0A1B8NY30"/>
<organism evidence="2 3">
    <name type="scientific">Halomonas elongata</name>
    <dbReference type="NCBI Taxonomy" id="2746"/>
    <lineage>
        <taxon>Bacteria</taxon>
        <taxon>Pseudomonadati</taxon>
        <taxon>Pseudomonadota</taxon>
        <taxon>Gammaproteobacteria</taxon>
        <taxon>Oceanospirillales</taxon>
        <taxon>Halomonadaceae</taxon>
        <taxon>Halomonas</taxon>
    </lineage>
</organism>
<name>A0A1B8NY30_HALEL</name>
<comment type="caution">
    <text evidence="2">The sequence shown here is derived from an EMBL/GenBank/DDBJ whole genome shotgun (WGS) entry which is preliminary data.</text>
</comment>
<reference evidence="2 3" key="1">
    <citation type="submission" date="2016-06" db="EMBL/GenBank/DDBJ databases">
        <title>Genome sequence of halotolerant plant growth promoting strain of Halomonas elongata HEK1 isolated from salterns of Rann of Kutch, Gujarat, India.</title>
        <authorList>
            <person name="Gaba S."/>
            <person name="Singh R.N."/>
            <person name="Abrol S."/>
            <person name="Kaushik R."/>
            <person name="Saxena A.K."/>
        </authorList>
    </citation>
    <scope>NUCLEOTIDE SEQUENCE [LARGE SCALE GENOMIC DNA]</scope>
    <source>
        <strain evidence="2 3">HEK1</strain>
    </source>
</reference>
<dbReference type="EMBL" id="MAJD01000002">
    <property type="protein sequence ID" value="OBX34878.1"/>
    <property type="molecule type" value="Genomic_DNA"/>
</dbReference>